<dbReference type="Pfam" id="PF00436">
    <property type="entry name" value="SSB"/>
    <property type="match status" value="1"/>
</dbReference>
<comment type="caution">
    <text evidence="4">The sequence shown here is derived from an EMBL/GenBank/DDBJ whole genome shotgun (WGS) entry which is preliminary data.</text>
</comment>
<dbReference type="SUPFAM" id="SSF50249">
    <property type="entry name" value="Nucleic acid-binding proteins"/>
    <property type="match status" value="1"/>
</dbReference>
<proteinExistence type="inferred from homology"/>
<sequence>MLNKIQLIGRITHDLDKQYLNVNNEQIPKIDFPLAVNHTKEKVQFIPCVVFRTQAENLHKYLHKGSKIYLEGTLSIQKYTTKEGQKKTNTKVIVHNVIFLDNKPQTDNLPF</sequence>
<evidence type="ECO:0000313" key="4">
    <source>
        <dbReference type="EMBL" id="MBS2126634.1"/>
    </source>
</evidence>
<gene>
    <name evidence="4" type="ORF">J8J04_02990</name>
</gene>
<dbReference type="Gene3D" id="2.40.50.140">
    <property type="entry name" value="Nucleic acid-binding proteins"/>
    <property type="match status" value="1"/>
</dbReference>
<dbReference type="PIRSF" id="PIRSF002070">
    <property type="entry name" value="SSB"/>
    <property type="match status" value="1"/>
</dbReference>
<dbReference type="HAMAP" id="MF_00984">
    <property type="entry name" value="SSB"/>
    <property type="match status" value="1"/>
</dbReference>
<dbReference type="RefSeq" id="WP_212332230.1">
    <property type="nucleotide sequence ID" value="NZ_JAGVRH010000024.1"/>
</dbReference>
<dbReference type="PROSITE" id="PS50935">
    <property type="entry name" value="SSB"/>
    <property type="match status" value="1"/>
</dbReference>
<dbReference type="PANTHER" id="PTHR10302:SF0">
    <property type="entry name" value="SINGLE-STRANDED DNA-BINDING PROTEIN, MITOCHONDRIAL"/>
    <property type="match status" value="1"/>
</dbReference>
<reference evidence="4" key="1">
    <citation type="submission" date="2021-04" db="EMBL/GenBank/DDBJ databases">
        <title>Draft genome sequence of StrPh-CL8, a phytoplasma strain causing strawberry phyllody in Chile.</title>
        <authorList>
            <person name="Cui W."/>
            <person name="Zamorano A."/>
            <person name="Fiore N."/>
        </authorList>
    </citation>
    <scope>NUCLEOTIDE SEQUENCE [LARGE SCALE GENOMIC DNA]</scope>
    <source>
        <strain evidence="4">StrPh-Cl</strain>
    </source>
</reference>
<evidence type="ECO:0000256" key="3">
    <source>
        <dbReference type="PIRNR" id="PIRNR002070"/>
    </source>
</evidence>
<evidence type="ECO:0000256" key="2">
    <source>
        <dbReference type="HAMAP-Rule" id="MF_00984"/>
    </source>
</evidence>
<comment type="subunit">
    <text evidence="2">Homotetramer.</text>
</comment>
<dbReference type="GO" id="GO:0003677">
    <property type="term" value="F:DNA binding"/>
    <property type="evidence" value="ECO:0007669"/>
    <property type="project" value="UniProtKB-KW"/>
</dbReference>
<dbReference type="InterPro" id="IPR000424">
    <property type="entry name" value="Primosome_PriB/ssb"/>
</dbReference>
<dbReference type="InterPro" id="IPR011344">
    <property type="entry name" value="ssDNA-bd"/>
</dbReference>
<dbReference type="EMBL" id="JAGVRH010000024">
    <property type="protein sequence ID" value="MBS2126634.1"/>
    <property type="molecule type" value="Genomic_DNA"/>
</dbReference>
<protein>
    <recommendedName>
        <fullName evidence="2 3">Single-stranded DNA-binding protein</fullName>
        <shortName evidence="2">SSB</shortName>
    </recommendedName>
</protein>
<comment type="caution">
    <text evidence="2">Lacks conserved residue(s) required for the propagation of feature annotation.</text>
</comment>
<name>A0ABS5K3Y4_9MOLU</name>
<evidence type="ECO:0000313" key="5">
    <source>
        <dbReference type="Proteomes" id="UP000811481"/>
    </source>
</evidence>
<dbReference type="Proteomes" id="UP000811481">
    <property type="component" value="Unassembled WGS sequence"/>
</dbReference>
<keyword evidence="5" id="KW-1185">Reference proteome</keyword>
<dbReference type="PANTHER" id="PTHR10302">
    <property type="entry name" value="SINGLE-STRANDED DNA-BINDING PROTEIN"/>
    <property type="match status" value="1"/>
</dbReference>
<accession>A0ABS5K3Y4</accession>
<organism evidence="4 5">
    <name type="scientific">'Fragaria x ananassa' phyllody phytoplasma</name>
    <dbReference type="NCBI Taxonomy" id="2358428"/>
    <lineage>
        <taxon>Bacteria</taxon>
        <taxon>Bacillati</taxon>
        <taxon>Mycoplasmatota</taxon>
        <taxon>Mollicutes</taxon>
        <taxon>Acholeplasmatales</taxon>
        <taxon>Acholeplasmataceae</taxon>
        <taxon>Candidatus Phytoplasma</taxon>
        <taxon>16SrXIII (Mexican periwinkle virescence group)</taxon>
    </lineage>
</organism>
<evidence type="ECO:0000256" key="1">
    <source>
        <dbReference type="ARBA" id="ARBA00023125"/>
    </source>
</evidence>
<keyword evidence="1 2" id="KW-0238">DNA-binding</keyword>
<dbReference type="NCBIfam" id="TIGR00621">
    <property type="entry name" value="ssb"/>
    <property type="match status" value="1"/>
</dbReference>
<dbReference type="InterPro" id="IPR012340">
    <property type="entry name" value="NA-bd_OB-fold"/>
</dbReference>
<dbReference type="CDD" id="cd04496">
    <property type="entry name" value="SSB_OBF"/>
    <property type="match status" value="1"/>
</dbReference>